<feature type="signal peptide" evidence="1">
    <location>
        <begin position="1"/>
        <end position="19"/>
    </location>
</feature>
<evidence type="ECO:0000256" key="1">
    <source>
        <dbReference type="SAM" id="SignalP"/>
    </source>
</evidence>
<accession>A0A4R3L615</accession>
<dbReference type="InterPro" id="IPR033932">
    <property type="entry name" value="YtcJ-like"/>
</dbReference>
<evidence type="ECO:0000259" key="2">
    <source>
        <dbReference type="Pfam" id="PF07969"/>
    </source>
</evidence>
<protein>
    <recommendedName>
        <fullName evidence="2">Amidohydrolase 3 domain-containing protein</fullName>
    </recommendedName>
</protein>
<dbReference type="GO" id="GO:0016810">
    <property type="term" value="F:hydrolase activity, acting on carbon-nitrogen (but not peptide) bonds"/>
    <property type="evidence" value="ECO:0007669"/>
    <property type="project" value="InterPro"/>
</dbReference>
<dbReference type="Gene3D" id="3.10.310.70">
    <property type="match status" value="1"/>
</dbReference>
<name>A0A4R3L615_9GAMM</name>
<dbReference type="PROSITE" id="PS51257">
    <property type="entry name" value="PROKAR_LIPOPROTEIN"/>
    <property type="match status" value="1"/>
</dbReference>
<dbReference type="SUPFAM" id="SSF51338">
    <property type="entry name" value="Composite domain of metallo-dependent hydrolases"/>
    <property type="match status" value="1"/>
</dbReference>
<keyword evidence="1" id="KW-0732">Signal</keyword>
<dbReference type="Gene3D" id="3.20.20.140">
    <property type="entry name" value="Metal-dependent hydrolases"/>
    <property type="match status" value="1"/>
</dbReference>
<dbReference type="InterPro" id="IPR032466">
    <property type="entry name" value="Metal_Hydrolase"/>
</dbReference>
<gene>
    <name evidence="3" type="ORF">EDC25_1217</name>
</gene>
<dbReference type="OrthoDB" id="9031471at2"/>
<dbReference type="Proteomes" id="UP000294599">
    <property type="component" value="Unassembled WGS sequence"/>
</dbReference>
<evidence type="ECO:0000313" key="3">
    <source>
        <dbReference type="EMBL" id="TCS94488.1"/>
    </source>
</evidence>
<dbReference type="Pfam" id="PF07969">
    <property type="entry name" value="Amidohydro_3"/>
    <property type="match status" value="1"/>
</dbReference>
<dbReference type="CDD" id="cd01300">
    <property type="entry name" value="YtcJ_like"/>
    <property type="match status" value="1"/>
</dbReference>
<dbReference type="InterPro" id="IPR013108">
    <property type="entry name" value="Amidohydro_3"/>
</dbReference>
<sequence>MRRTLFAALALALSCTGHAATLFHNGRIRTLDEAQPLVEAMLVDDGGRVIALGDSSDLLERYADAARHDLAGAHVLPGLIDAHGHVAGLGSALLSADLVGATSKADIVRRLREFEANLPDGAWLTGRGWDQNRWENTDFPTAADLDEAFPGRPVWLRRVDGHAGWANSAALATVKRPLEGDWQPEGGLILRGGDGRATGVFIDTAMNLVDEAMPPPDRALRQRALDMAVAEAARLGLTGVHDAGVDLDTLALMRERADAGRLPIRIYAMADGDGATLDWLCENGAYAHPGGRLQMRAVKLYMDGALGSRGAALLRDYADDPGNRGLLVTAADRLAAAVTRADRCGIQVATHAIGDRGNRLVLDVYAALDAEGRDARRARIEHAQIVHPDDIARFAAEKVIASMQPVHATSDMPWAAARVGLQRLRGAYAWQRFGSHGTRMAFGSDFPVEAVNPFHGLYAAITRQDAEGQPEGGWLPDQRLDLLAALQGFTSGAAYAGFAEDDLGSLAVGKRADFIIVDRDVFSVPPAQVRATVVHSTWLDGRQVHPLLPAAGVAQ</sequence>
<dbReference type="PANTHER" id="PTHR22642:SF2">
    <property type="entry name" value="PROTEIN LONG AFTER FAR-RED 3"/>
    <property type="match status" value="1"/>
</dbReference>
<evidence type="ECO:0000313" key="4">
    <source>
        <dbReference type="Proteomes" id="UP000294599"/>
    </source>
</evidence>
<dbReference type="AlphaFoldDB" id="A0A4R3L615"/>
<dbReference type="InterPro" id="IPR011059">
    <property type="entry name" value="Metal-dep_hydrolase_composite"/>
</dbReference>
<keyword evidence="4" id="KW-1185">Reference proteome</keyword>
<feature type="domain" description="Amidohydrolase 3" evidence="2">
    <location>
        <begin position="69"/>
        <end position="545"/>
    </location>
</feature>
<reference evidence="3 4" key="1">
    <citation type="submission" date="2019-03" db="EMBL/GenBank/DDBJ databases">
        <title>Genomic Encyclopedia of Type Strains, Phase IV (KMG-IV): sequencing the most valuable type-strain genomes for metagenomic binning, comparative biology and taxonomic classification.</title>
        <authorList>
            <person name="Goeker M."/>
        </authorList>
    </citation>
    <scope>NUCLEOTIDE SEQUENCE [LARGE SCALE GENOMIC DNA]</scope>
    <source>
        <strain evidence="3 4">DSM 21944</strain>
    </source>
</reference>
<dbReference type="SUPFAM" id="SSF51556">
    <property type="entry name" value="Metallo-dependent hydrolases"/>
    <property type="match status" value="1"/>
</dbReference>
<proteinExistence type="predicted"/>
<dbReference type="EMBL" id="SMAF01000021">
    <property type="protein sequence ID" value="TCS94488.1"/>
    <property type="molecule type" value="Genomic_DNA"/>
</dbReference>
<dbReference type="PANTHER" id="PTHR22642">
    <property type="entry name" value="IMIDAZOLONEPROPIONASE"/>
    <property type="match status" value="1"/>
</dbReference>
<feature type="chain" id="PRO_5030099241" description="Amidohydrolase 3 domain-containing protein" evidence="1">
    <location>
        <begin position="20"/>
        <end position="555"/>
    </location>
</feature>
<organism evidence="3 4">
    <name type="scientific">Pseudofulvimonas gallinarii</name>
    <dbReference type="NCBI Taxonomy" id="634155"/>
    <lineage>
        <taxon>Bacteria</taxon>
        <taxon>Pseudomonadati</taxon>
        <taxon>Pseudomonadota</taxon>
        <taxon>Gammaproteobacteria</taxon>
        <taxon>Lysobacterales</taxon>
        <taxon>Rhodanobacteraceae</taxon>
        <taxon>Pseudofulvimonas</taxon>
    </lineage>
</organism>
<comment type="caution">
    <text evidence="3">The sequence shown here is derived from an EMBL/GenBank/DDBJ whole genome shotgun (WGS) entry which is preliminary data.</text>
</comment>
<dbReference type="RefSeq" id="WP_123521494.1">
    <property type="nucleotide sequence ID" value="NZ_JBHLWF010000081.1"/>
</dbReference>
<dbReference type="Gene3D" id="2.30.40.10">
    <property type="entry name" value="Urease, subunit C, domain 1"/>
    <property type="match status" value="1"/>
</dbReference>